<name>X0SDC3_9ZZZZ</name>
<dbReference type="GO" id="GO:0005524">
    <property type="term" value="F:ATP binding"/>
    <property type="evidence" value="ECO:0007669"/>
    <property type="project" value="UniProtKB-KW"/>
</dbReference>
<feature type="non-terminal residue" evidence="6">
    <location>
        <position position="247"/>
    </location>
</feature>
<dbReference type="InterPro" id="IPR008271">
    <property type="entry name" value="Ser/Thr_kinase_AS"/>
</dbReference>
<dbReference type="Gene3D" id="1.10.510.10">
    <property type="entry name" value="Transferase(Phosphotransferase) domain 1"/>
    <property type="match status" value="1"/>
</dbReference>
<evidence type="ECO:0000256" key="2">
    <source>
        <dbReference type="ARBA" id="ARBA00022741"/>
    </source>
</evidence>
<feature type="domain" description="Protein kinase" evidence="5">
    <location>
        <begin position="22"/>
        <end position="247"/>
    </location>
</feature>
<dbReference type="PANTHER" id="PTHR43289:SF6">
    <property type="entry name" value="SERINE_THREONINE-PROTEIN KINASE NEKL-3"/>
    <property type="match status" value="1"/>
</dbReference>
<gene>
    <name evidence="6" type="ORF">S01H1_03045</name>
</gene>
<dbReference type="InterPro" id="IPR011009">
    <property type="entry name" value="Kinase-like_dom_sf"/>
</dbReference>
<dbReference type="InterPro" id="IPR000719">
    <property type="entry name" value="Prot_kinase_dom"/>
</dbReference>
<reference evidence="6" key="1">
    <citation type="journal article" date="2014" name="Front. Microbiol.">
        <title>High frequency of phylogenetically diverse reductive dehalogenase-homologous genes in deep subseafloor sedimentary metagenomes.</title>
        <authorList>
            <person name="Kawai M."/>
            <person name="Futagami T."/>
            <person name="Toyoda A."/>
            <person name="Takaki Y."/>
            <person name="Nishi S."/>
            <person name="Hori S."/>
            <person name="Arai W."/>
            <person name="Tsubouchi T."/>
            <person name="Morono Y."/>
            <person name="Uchiyama I."/>
            <person name="Ito T."/>
            <person name="Fujiyama A."/>
            <person name="Inagaki F."/>
            <person name="Takami H."/>
        </authorList>
    </citation>
    <scope>NUCLEOTIDE SEQUENCE</scope>
    <source>
        <strain evidence="6">Expedition CK06-06</strain>
    </source>
</reference>
<evidence type="ECO:0000256" key="4">
    <source>
        <dbReference type="ARBA" id="ARBA00022840"/>
    </source>
</evidence>
<dbReference type="PROSITE" id="PS50011">
    <property type="entry name" value="PROTEIN_KINASE_DOM"/>
    <property type="match status" value="1"/>
</dbReference>
<keyword evidence="1" id="KW-0808">Transferase</keyword>
<dbReference type="SMART" id="SM00220">
    <property type="entry name" value="S_TKc"/>
    <property type="match status" value="1"/>
</dbReference>
<organism evidence="6">
    <name type="scientific">marine sediment metagenome</name>
    <dbReference type="NCBI Taxonomy" id="412755"/>
    <lineage>
        <taxon>unclassified sequences</taxon>
        <taxon>metagenomes</taxon>
        <taxon>ecological metagenomes</taxon>
    </lineage>
</organism>
<dbReference type="Gene3D" id="3.30.200.20">
    <property type="entry name" value="Phosphorylase Kinase, domain 1"/>
    <property type="match status" value="1"/>
</dbReference>
<proteinExistence type="predicted"/>
<keyword evidence="4" id="KW-0067">ATP-binding</keyword>
<dbReference type="GO" id="GO:0004674">
    <property type="term" value="F:protein serine/threonine kinase activity"/>
    <property type="evidence" value="ECO:0007669"/>
    <property type="project" value="TreeGrafter"/>
</dbReference>
<dbReference type="EMBL" id="BARS01001597">
    <property type="protein sequence ID" value="GAF73922.1"/>
    <property type="molecule type" value="Genomic_DNA"/>
</dbReference>
<dbReference type="CDD" id="cd14014">
    <property type="entry name" value="STKc_PknB_like"/>
    <property type="match status" value="1"/>
</dbReference>
<sequence>MGDPDAPDEIYQPSSDPQALRFKKVRFHDKGGLGEIHVALDRELPREVALKEIKPRYANVHSSRERFAQEARITGALEHPGIVPVYGLGQYADGQLYYAMRFIEGETLSKAIARYHRGETTGLGPGEKRLAFRRLLDQFVDVCHVINYAHDRGVIHRDIKPDNIMLGPYGETLVVDWGLAKRIDEEDMASEDHDEAVRPVRIRNASTTLPGSVVGTPAYMSPEQATGTNQDVGPCSDIYSLGATLYR</sequence>
<comment type="caution">
    <text evidence="6">The sequence shown here is derived from an EMBL/GenBank/DDBJ whole genome shotgun (WGS) entry which is preliminary data.</text>
</comment>
<dbReference type="PROSITE" id="PS00108">
    <property type="entry name" value="PROTEIN_KINASE_ST"/>
    <property type="match status" value="1"/>
</dbReference>
<dbReference type="SUPFAM" id="SSF56112">
    <property type="entry name" value="Protein kinase-like (PK-like)"/>
    <property type="match status" value="1"/>
</dbReference>
<protein>
    <recommendedName>
        <fullName evidence="5">Protein kinase domain-containing protein</fullName>
    </recommendedName>
</protein>
<evidence type="ECO:0000256" key="1">
    <source>
        <dbReference type="ARBA" id="ARBA00022679"/>
    </source>
</evidence>
<evidence type="ECO:0000259" key="5">
    <source>
        <dbReference type="PROSITE" id="PS50011"/>
    </source>
</evidence>
<keyword evidence="3" id="KW-0418">Kinase</keyword>
<dbReference type="Pfam" id="PF00069">
    <property type="entry name" value="Pkinase"/>
    <property type="match status" value="1"/>
</dbReference>
<evidence type="ECO:0000313" key="6">
    <source>
        <dbReference type="EMBL" id="GAF73922.1"/>
    </source>
</evidence>
<dbReference type="PANTHER" id="PTHR43289">
    <property type="entry name" value="MITOGEN-ACTIVATED PROTEIN KINASE KINASE KINASE 20-RELATED"/>
    <property type="match status" value="1"/>
</dbReference>
<accession>X0SDC3</accession>
<keyword evidence="2" id="KW-0547">Nucleotide-binding</keyword>
<dbReference type="AlphaFoldDB" id="X0SDC3"/>
<evidence type="ECO:0000256" key="3">
    <source>
        <dbReference type="ARBA" id="ARBA00022777"/>
    </source>
</evidence>